<dbReference type="NCBIfam" id="TIGR01498">
    <property type="entry name" value="folK"/>
    <property type="match status" value="1"/>
</dbReference>
<dbReference type="InterPro" id="IPR035907">
    <property type="entry name" value="Hppk_sf"/>
</dbReference>
<dbReference type="SUPFAM" id="SSF51717">
    <property type="entry name" value="Dihydropteroate synthetase-like"/>
    <property type="match status" value="1"/>
</dbReference>
<keyword evidence="17" id="KW-0067">ATP-binding</keyword>
<evidence type="ECO:0000256" key="3">
    <source>
        <dbReference type="ARBA" id="ARBA00001353"/>
    </source>
</evidence>
<dbReference type="GO" id="GO:0016301">
    <property type="term" value="F:kinase activity"/>
    <property type="evidence" value="ECO:0007669"/>
    <property type="project" value="UniProtKB-KW"/>
</dbReference>
<dbReference type="Pfam" id="PF01288">
    <property type="entry name" value="HPPK"/>
    <property type="match status" value="1"/>
</dbReference>
<comment type="catalytic activity">
    <reaction evidence="1">
        <text>(7,8-dihydropterin-6-yl)methyl diphosphate + 4-aminobenzoate = 7,8-dihydropteroate + diphosphate</text>
        <dbReference type="Rhea" id="RHEA:19949"/>
        <dbReference type="ChEBI" id="CHEBI:17836"/>
        <dbReference type="ChEBI" id="CHEBI:17839"/>
        <dbReference type="ChEBI" id="CHEBI:33019"/>
        <dbReference type="ChEBI" id="CHEBI:72950"/>
        <dbReference type="EC" id="2.5.1.15"/>
    </reaction>
</comment>
<comment type="pathway">
    <text evidence="7">Cofactor biosynthesis; tetrahydrofolate biosynthesis; 2-amino-4-hydroxy-6-hydroxymethyl-7,8-dihydropteridine diphosphate from 7,8-dihydroneopterin triphosphate: step 4/4.</text>
</comment>
<comment type="similarity">
    <text evidence="9">In the C-terminal section; belongs to the DHPS family.</text>
</comment>
<keyword evidence="14" id="KW-0479">Metal-binding</keyword>
<comment type="catalytic activity">
    <reaction evidence="2">
        <text>6-hydroxymethyl-7,8-dihydropterin + ATP = (7,8-dihydropterin-6-yl)methyl diphosphate + AMP + H(+)</text>
        <dbReference type="Rhea" id="RHEA:11412"/>
        <dbReference type="ChEBI" id="CHEBI:15378"/>
        <dbReference type="ChEBI" id="CHEBI:30616"/>
        <dbReference type="ChEBI" id="CHEBI:44841"/>
        <dbReference type="ChEBI" id="CHEBI:72950"/>
        <dbReference type="ChEBI" id="CHEBI:456215"/>
        <dbReference type="EC" id="2.7.6.3"/>
    </reaction>
</comment>
<name>A0AAN6LX99_9PLEO</name>
<evidence type="ECO:0000256" key="1">
    <source>
        <dbReference type="ARBA" id="ARBA00000012"/>
    </source>
</evidence>
<evidence type="ECO:0000313" key="26">
    <source>
        <dbReference type="EMBL" id="KAK3209147.1"/>
    </source>
</evidence>
<evidence type="ECO:0000256" key="14">
    <source>
        <dbReference type="ARBA" id="ARBA00022723"/>
    </source>
</evidence>
<evidence type="ECO:0000256" key="24">
    <source>
        <dbReference type="ARBA" id="ARBA00068111"/>
    </source>
</evidence>
<feature type="domain" description="Pterin-binding" evidence="25">
    <location>
        <begin position="267"/>
        <end position="531"/>
    </location>
</feature>
<dbReference type="PANTHER" id="PTHR20941:SF1">
    <property type="entry name" value="FOLIC ACID SYNTHESIS PROTEIN FOL1"/>
    <property type="match status" value="1"/>
</dbReference>
<comment type="pathway">
    <text evidence="5">Cofactor biosynthesis; tetrahydrofolate biosynthesis; 7,8-dihydrofolate from 2-amino-4-hydroxy-6-hydroxymethyl-7,8-dihydropteridine diphosphate and 4-aminobenzoate: step 1/2.</text>
</comment>
<dbReference type="GO" id="GO:0046654">
    <property type="term" value="P:tetrahydrofolate biosynthetic process"/>
    <property type="evidence" value="ECO:0007669"/>
    <property type="project" value="TreeGrafter"/>
</dbReference>
<sequence>MSLVCTSRHRVSTLNVWKSLTTSAEETSRRRLFTLNGPRVSTQSAFIRRQLAHNRVAAIAGGLRPNRSVQSPMPQLARFSHQSASMEHRAFIALGSNLGDRVAMIEQACKKMDQTSTIRVLRTSSLWETKAMYVLDQDKFVNGVETSLSPIGLLDTLQGIENGMGRVKVIDKGPRNIDLDIVLYNNETFQNDRLQIPHKLMLEREFVLRPLCELIPNHSLPTHVSLPAGSFQYQLSNLPKSTDPLSPLTPLSPGLPNIAAHDPQRKTHVMTILNLTPDSFSDGGAHFNIPASHLAEKICSHIASGTTILDLGGQSTRPGARQVSSNEEMDRVVPAVEIVKSIPDAEGVAISVDTYRADVAEAAIKAGAHIVNDVSAGLLDPNMLSTVARLGATVCLMHMRGTPETMNSLTDYPDGVIAGVATELLERVREAEEAGIRRWRIILDPGIGFAKNQEQNLELLRGLDKLRNWPGLQGFPWLVGASRKAFVGRITGVKEARERVWGTAAAVTAAIQGGADIVRVHDAKEMAQVVKMADAIWRH</sequence>
<protein>
    <recommendedName>
        <fullName evidence="23">Folic acid synthesis protein FOL1</fullName>
        <ecNumber evidence="10">2.5.1.15</ecNumber>
        <ecNumber evidence="12">2.7.6.3</ecNumber>
        <ecNumber evidence="11">4.1.2.25</ecNumber>
    </recommendedName>
    <alternativeName>
        <fullName evidence="24">Folic acid synthesis protein fol1</fullName>
    </alternativeName>
</protein>
<evidence type="ECO:0000256" key="9">
    <source>
        <dbReference type="ARBA" id="ARBA00009951"/>
    </source>
</evidence>
<comment type="catalytic activity">
    <reaction evidence="3">
        <text>7,8-dihydroneopterin = 6-hydroxymethyl-7,8-dihydropterin + glycolaldehyde</text>
        <dbReference type="Rhea" id="RHEA:10540"/>
        <dbReference type="ChEBI" id="CHEBI:17001"/>
        <dbReference type="ChEBI" id="CHEBI:17071"/>
        <dbReference type="ChEBI" id="CHEBI:44841"/>
        <dbReference type="EC" id="4.1.2.25"/>
    </reaction>
</comment>
<dbReference type="EC" id="4.1.2.25" evidence="11"/>
<keyword evidence="18" id="KW-0460">Magnesium</keyword>
<evidence type="ECO:0000259" key="25">
    <source>
        <dbReference type="PROSITE" id="PS50972"/>
    </source>
</evidence>
<dbReference type="Proteomes" id="UP001280581">
    <property type="component" value="Unassembled WGS sequence"/>
</dbReference>
<reference evidence="26 27" key="1">
    <citation type="submission" date="2021-02" db="EMBL/GenBank/DDBJ databases">
        <title>Genome assembly of Pseudopithomyces chartarum.</title>
        <authorList>
            <person name="Jauregui R."/>
            <person name="Singh J."/>
            <person name="Voisey C."/>
        </authorList>
    </citation>
    <scope>NUCLEOTIDE SEQUENCE [LARGE SCALE GENOMIC DNA]</scope>
    <source>
        <strain evidence="26 27">AGR01</strain>
    </source>
</reference>
<evidence type="ECO:0000256" key="8">
    <source>
        <dbReference type="ARBA" id="ARBA00009640"/>
    </source>
</evidence>
<evidence type="ECO:0000256" key="7">
    <source>
        <dbReference type="ARBA" id="ARBA00005051"/>
    </source>
</evidence>
<evidence type="ECO:0000256" key="23">
    <source>
        <dbReference type="ARBA" id="ARBA00067568"/>
    </source>
</evidence>
<proteinExistence type="inferred from homology"/>
<evidence type="ECO:0000256" key="2">
    <source>
        <dbReference type="ARBA" id="ARBA00000198"/>
    </source>
</evidence>
<evidence type="ECO:0000256" key="16">
    <source>
        <dbReference type="ARBA" id="ARBA00022777"/>
    </source>
</evidence>
<evidence type="ECO:0000256" key="22">
    <source>
        <dbReference type="ARBA" id="ARBA00061548"/>
    </source>
</evidence>
<evidence type="ECO:0000313" key="27">
    <source>
        <dbReference type="Proteomes" id="UP001280581"/>
    </source>
</evidence>
<dbReference type="InterPro" id="IPR045031">
    <property type="entry name" value="DHP_synth-like"/>
</dbReference>
<dbReference type="GO" id="GO:0046656">
    <property type="term" value="P:folic acid biosynthetic process"/>
    <property type="evidence" value="ECO:0007669"/>
    <property type="project" value="UniProtKB-KW"/>
</dbReference>
<dbReference type="AlphaFoldDB" id="A0AAN6LX99"/>
<dbReference type="GO" id="GO:0005740">
    <property type="term" value="C:mitochondrial envelope"/>
    <property type="evidence" value="ECO:0007669"/>
    <property type="project" value="TreeGrafter"/>
</dbReference>
<comment type="function">
    <text evidence="21">Catalyzes three sequential steps of tetrahydrofolate biosynthesis.</text>
</comment>
<evidence type="ECO:0000256" key="13">
    <source>
        <dbReference type="ARBA" id="ARBA00022679"/>
    </source>
</evidence>
<gene>
    <name evidence="26" type="ORF">GRF29_69g940898</name>
</gene>
<keyword evidence="13" id="KW-0808">Transferase</keyword>
<comment type="similarity">
    <text evidence="8">In the N-terminal section; belongs to the DHNA family.</text>
</comment>
<dbReference type="GO" id="GO:0003848">
    <property type="term" value="F:2-amino-4-hydroxy-6-hydroxymethyldihydropteridine diphosphokinase activity"/>
    <property type="evidence" value="ECO:0007669"/>
    <property type="project" value="UniProtKB-EC"/>
</dbReference>
<keyword evidence="15" id="KW-0547">Nucleotide-binding</keyword>
<evidence type="ECO:0000256" key="20">
    <source>
        <dbReference type="ARBA" id="ARBA00023268"/>
    </source>
</evidence>
<dbReference type="EMBL" id="WVTA01000006">
    <property type="protein sequence ID" value="KAK3209147.1"/>
    <property type="molecule type" value="Genomic_DNA"/>
</dbReference>
<organism evidence="26 27">
    <name type="scientific">Pseudopithomyces chartarum</name>
    <dbReference type="NCBI Taxonomy" id="1892770"/>
    <lineage>
        <taxon>Eukaryota</taxon>
        <taxon>Fungi</taxon>
        <taxon>Dikarya</taxon>
        <taxon>Ascomycota</taxon>
        <taxon>Pezizomycotina</taxon>
        <taxon>Dothideomycetes</taxon>
        <taxon>Pleosporomycetidae</taxon>
        <taxon>Pleosporales</taxon>
        <taxon>Massarineae</taxon>
        <taxon>Didymosphaeriaceae</taxon>
        <taxon>Pseudopithomyces</taxon>
    </lineage>
</organism>
<evidence type="ECO:0000256" key="18">
    <source>
        <dbReference type="ARBA" id="ARBA00022842"/>
    </source>
</evidence>
<dbReference type="NCBIfam" id="TIGR01496">
    <property type="entry name" value="DHPS"/>
    <property type="match status" value="1"/>
</dbReference>
<evidence type="ECO:0000256" key="10">
    <source>
        <dbReference type="ARBA" id="ARBA00012458"/>
    </source>
</evidence>
<evidence type="ECO:0000256" key="17">
    <source>
        <dbReference type="ARBA" id="ARBA00022840"/>
    </source>
</evidence>
<dbReference type="InterPro" id="IPR006390">
    <property type="entry name" value="DHP_synth_dom"/>
</dbReference>
<dbReference type="FunFam" id="3.20.20.20:FF:000006">
    <property type="entry name" value="Dihydropteroate synthase"/>
    <property type="match status" value="1"/>
</dbReference>
<evidence type="ECO:0000256" key="11">
    <source>
        <dbReference type="ARBA" id="ARBA00013043"/>
    </source>
</evidence>
<dbReference type="Pfam" id="PF00809">
    <property type="entry name" value="Pterin_bind"/>
    <property type="match status" value="1"/>
</dbReference>
<evidence type="ECO:0000256" key="19">
    <source>
        <dbReference type="ARBA" id="ARBA00022909"/>
    </source>
</evidence>
<dbReference type="EC" id="2.7.6.3" evidence="12"/>
<dbReference type="PROSITE" id="PS50972">
    <property type="entry name" value="PTERIN_BINDING"/>
    <property type="match status" value="1"/>
</dbReference>
<comment type="caution">
    <text evidence="26">The sequence shown here is derived from an EMBL/GenBank/DDBJ whole genome shotgun (WGS) entry which is preliminary data.</text>
</comment>
<evidence type="ECO:0000256" key="15">
    <source>
        <dbReference type="ARBA" id="ARBA00022741"/>
    </source>
</evidence>
<dbReference type="InterPro" id="IPR011005">
    <property type="entry name" value="Dihydropteroate_synth-like_sf"/>
</dbReference>
<evidence type="ECO:0000256" key="12">
    <source>
        <dbReference type="ARBA" id="ARBA00013253"/>
    </source>
</evidence>
<dbReference type="GO" id="GO:0004150">
    <property type="term" value="F:dihydroneopterin aldolase activity"/>
    <property type="evidence" value="ECO:0007669"/>
    <property type="project" value="UniProtKB-EC"/>
</dbReference>
<comment type="pathway">
    <text evidence="6">Cofactor biosynthesis; tetrahydrofolate biosynthesis; 2-amino-4-hydroxy-6-hydroxymethyl-7,8-dihydropteridine diphosphate from 7,8-dihydroneopterin triphosphate: step 3/4.</text>
</comment>
<accession>A0AAN6LX99</accession>
<keyword evidence="20" id="KW-0511">Multifunctional enzyme</keyword>
<keyword evidence="19" id="KW-0289">Folate biosynthesis</keyword>
<dbReference type="GO" id="GO:0004156">
    <property type="term" value="F:dihydropteroate synthase activity"/>
    <property type="evidence" value="ECO:0007669"/>
    <property type="project" value="UniProtKB-EC"/>
</dbReference>
<dbReference type="CDD" id="cd00739">
    <property type="entry name" value="DHPS"/>
    <property type="match status" value="1"/>
</dbReference>
<evidence type="ECO:0000256" key="4">
    <source>
        <dbReference type="ARBA" id="ARBA00001946"/>
    </source>
</evidence>
<comment type="similarity">
    <text evidence="22">In the central section; belongs to the HPPK family.</text>
</comment>
<dbReference type="Gene3D" id="3.20.20.20">
    <property type="entry name" value="Dihydropteroate synthase-like"/>
    <property type="match status" value="1"/>
</dbReference>
<dbReference type="GO" id="GO:0005524">
    <property type="term" value="F:ATP binding"/>
    <property type="evidence" value="ECO:0007669"/>
    <property type="project" value="UniProtKB-KW"/>
</dbReference>
<dbReference type="InterPro" id="IPR000489">
    <property type="entry name" value="Pterin-binding_dom"/>
</dbReference>
<dbReference type="SUPFAM" id="SSF55083">
    <property type="entry name" value="6-hydroxymethyl-7,8-dihydropterin pyrophosphokinase, HPPK"/>
    <property type="match status" value="1"/>
</dbReference>
<dbReference type="PROSITE" id="PS00794">
    <property type="entry name" value="HPPK"/>
    <property type="match status" value="1"/>
</dbReference>
<dbReference type="Gene3D" id="3.30.70.560">
    <property type="entry name" value="7,8-Dihydro-6-hydroxymethylpterin-pyrophosphokinase HPPK"/>
    <property type="match status" value="1"/>
</dbReference>
<dbReference type="GO" id="GO:0046872">
    <property type="term" value="F:metal ion binding"/>
    <property type="evidence" value="ECO:0007669"/>
    <property type="project" value="UniProtKB-KW"/>
</dbReference>
<keyword evidence="16" id="KW-0418">Kinase</keyword>
<evidence type="ECO:0000256" key="21">
    <source>
        <dbReference type="ARBA" id="ARBA00058009"/>
    </source>
</evidence>
<evidence type="ECO:0000256" key="6">
    <source>
        <dbReference type="ARBA" id="ARBA00005013"/>
    </source>
</evidence>
<evidence type="ECO:0000256" key="5">
    <source>
        <dbReference type="ARBA" id="ARBA00004763"/>
    </source>
</evidence>
<dbReference type="CDD" id="cd00483">
    <property type="entry name" value="HPPK"/>
    <property type="match status" value="1"/>
</dbReference>
<dbReference type="InterPro" id="IPR000550">
    <property type="entry name" value="Hppk"/>
</dbReference>
<dbReference type="PANTHER" id="PTHR20941">
    <property type="entry name" value="FOLATE SYNTHESIS PROTEINS"/>
    <property type="match status" value="1"/>
</dbReference>
<dbReference type="EC" id="2.5.1.15" evidence="10"/>
<keyword evidence="27" id="KW-1185">Reference proteome</keyword>
<comment type="cofactor">
    <cofactor evidence="4">
        <name>Mg(2+)</name>
        <dbReference type="ChEBI" id="CHEBI:18420"/>
    </cofactor>
</comment>